<evidence type="ECO:0000256" key="10">
    <source>
        <dbReference type="ARBA" id="ARBA00038976"/>
    </source>
</evidence>
<dbReference type="GO" id="GO:0005829">
    <property type="term" value="C:cytosol"/>
    <property type="evidence" value="ECO:0007669"/>
    <property type="project" value="TreeGrafter"/>
</dbReference>
<dbReference type="InterPro" id="IPR002933">
    <property type="entry name" value="Peptidase_M20"/>
</dbReference>
<comment type="caution">
    <text evidence="19">The sequence shown here is derived from an EMBL/GenBank/DDBJ whole genome shotgun (WGS) entry which is preliminary data.</text>
</comment>
<gene>
    <name evidence="19" type="ORF">BC643_1606</name>
</gene>
<dbReference type="RefSeq" id="WP_120272575.1">
    <property type="nucleotide sequence ID" value="NZ_RAPN01000001.1"/>
</dbReference>
<dbReference type="PRINTS" id="PR00934">
    <property type="entry name" value="XHISDIPTASE"/>
</dbReference>
<evidence type="ECO:0000256" key="13">
    <source>
        <dbReference type="ARBA" id="ARBA00071271"/>
    </source>
</evidence>
<keyword evidence="3" id="KW-0645">Protease</keyword>
<comment type="cofactor">
    <cofactor evidence="1">
        <name>Co(2+)</name>
        <dbReference type="ChEBI" id="CHEBI:48828"/>
    </cofactor>
</comment>
<accession>A0A419W711</accession>
<dbReference type="FunFam" id="3.40.630.10:FF:000015">
    <property type="entry name" value="Aminoacyl-histidine dipeptidase PepD"/>
    <property type="match status" value="1"/>
</dbReference>
<name>A0A419W711_9BACT</name>
<evidence type="ECO:0000256" key="15">
    <source>
        <dbReference type="ARBA" id="ARBA00076004"/>
    </source>
</evidence>
<dbReference type="SUPFAM" id="SSF53187">
    <property type="entry name" value="Zn-dependent exopeptidases"/>
    <property type="match status" value="1"/>
</dbReference>
<dbReference type="OrthoDB" id="9773892at2"/>
<evidence type="ECO:0000256" key="7">
    <source>
        <dbReference type="ARBA" id="ARBA00023049"/>
    </source>
</evidence>
<proteinExistence type="inferred from homology"/>
<evidence type="ECO:0000256" key="17">
    <source>
        <dbReference type="ARBA" id="ARBA00078074"/>
    </source>
</evidence>
<dbReference type="GO" id="GO:0006508">
    <property type="term" value="P:proteolysis"/>
    <property type="evidence" value="ECO:0007669"/>
    <property type="project" value="UniProtKB-KW"/>
</dbReference>
<evidence type="ECO:0000256" key="8">
    <source>
        <dbReference type="ARBA" id="ARBA00023285"/>
    </source>
</evidence>
<keyword evidence="5" id="KW-0378">Hydrolase</keyword>
<evidence type="ECO:0000256" key="9">
    <source>
        <dbReference type="ARBA" id="ARBA00036421"/>
    </source>
</evidence>
<dbReference type="CDD" id="cd03890">
    <property type="entry name" value="M20_pepD"/>
    <property type="match status" value="1"/>
</dbReference>
<evidence type="ECO:0000256" key="2">
    <source>
        <dbReference type="ARBA" id="ARBA00001947"/>
    </source>
</evidence>
<protein>
    <recommendedName>
        <fullName evidence="13">Cytosol non-specific dipeptidase</fullName>
        <ecNumber evidence="10">3.4.13.18</ecNumber>
    </recommendedName>
    <alternativeName>
        <fullName evidence="16">Aminoacyl-histidine dipeptidase</fullName>
    </alternativeName>
    <alternativeName>
        <fullName evidence="15">Beta-alanyl-histidine dipeptidase</fullName>
    </alternativeName>
    <alternativeName>
        <fullName evidence="14">Carnosinase</fullName>
    </alternativeName>
    <alternativeName>
        <fullName evidence="11">Peptidase D</fullName>
    </alternativeName>
    <alternativeName>
        <fullName evidence="17">Xaa-His dipeptidase</fullName>
    </alternativeName>
</protein>
<comment type="cofactor">
    <cofactor evidence="2">
        <name>Zn(2+)</name>
        <dbReference type="ChEBI" id="CHEBI:29105"/>
    </cofactor>
</comment>
<evidence type="ECO:0000256" key="16">
    <source>
        <dbReference type="ARBA" id="ARBA00077688"/>
    </source>
</evidence>
<keyword evidence="6" id="KW-0862">Zinc</keyword>
<dbReference type="Pfam" id="PF01546">
    <property type="entry name" value="Peptidase_M20"/>
    <property type="match status" value="1"/>
</dbReference>
<dbReference type="Pfam" id="PF07687">
    <property type="entry name" value="M20_dimer"/>
    <property type="match status" value="1"/>
</dbReference>
<evidence type="ECO:0000256" key="3">
    <source>
        <dbReference type="ARBA" id="ARBA00022670"/>
    </source>
</evidence>
<evidence type="ECO:0000256" key="14">
    <source>
        <dbReference type="ARBA" id="ARBA00075285"/>
    </source>
</evidence>
<evidence type="ECO:0000256" key="1">
    <source>
        <dbReference type="ARBA" id="ARBA00001941"/>
    </source>
</evidence>
<sequence length="505" mass="55601">MSNEISKLEPTALWENFYALTQIPRPSHHEEKVQEYVYNFGVNLGLETTKDKAGNIIIRKPATPGFEDKKGVILQAHLDMVPQKNSDKEHDFVTDPIETYIDEDWVKANGTTLGADNGIGAAAVMGVLASTSLEHGPIEALFTATEETGMDGAEGLKAGVMKGEIMLNTDSEDEGELYVGCAGGEDLTVEFEFKKKEMPKNFIGGRLSVTGLKGGHSGMDIILQRANANKVFFRILNMAFEKCGARLISIDGGSLRNAIPREAFGLLAVKKKKWDKLTKLVAKLEKEIKAEFELREPDMKIVLEPEDVISKLIDKRTQLRLTKSILACPNGVIRMSDSMPGLVETSSNLAVVKSDAKHKTIRLAFLMRSSIDSVKADFGQRMKALFSMAGAKVKFSGAYPGWNPNMESPILKTMQAVYEQKYGKIPEIKAIHAGLECGILGGTYPKWDMISFGPTIRFPHSPDEKVNIPSVAKFWDFMVETLKNVPVKEAVVEEAPVADESVSEN</sequence>
<evidence type="ECO:0000313" key="19">
    <source>
        <dbReference type="EMBL" id="RKD91257.1"/>
    </source>
</evidence>
<dbReference type="EC" id="3.4.13.18" evidence="10"/>
<dbReference type="Proteomes" id="UP000283387">
    <property type="component" value="Unassembled WGS sequence"/>
</dbReference>
<evidence type="ECO:0000256" key="5">
    <source>
        <dbReference type="ARBA" id="ARBA00022801"/>
    </source>
</evidence>
<dbReference type="GO" id="GO:0046872">
    <property type="term" value="F:metal ion binding"/>
    <property type="evidence" value="ECO:0007669"/>
    <property type="project" value="UniProtKB-KW"/>
</dbReference>
<dbReference type="Gene3D" id="3.40.630.10">
    <property type="entry name" value="Zn peptidases"/>
    <property type="match status" value="2"/>
</dbReference>
<dbReference type="NCBIfam" id="TIGR01893">
    <property type="entry name" value="aa-his-dipept"/>
    <property type="match status" value="1"/>
</dbReference>
<evidence type="ECO:0000256" key="4">
    <source>
        <dbReference type="ARBA" id="ARBA00022723"/>
    </source>
</evidence>
<comment type="catalytic activity">
    <reaction evidence="9">
        <text>Hydrolysis of dipeptides, preferentially hydrophobic dipeptides including prolyl amino acids.</text>
        <dbReference type="EC" id="3.4.13.18"/>
    </reaction>
</comment>
<dbReference type="PANTHER" id="PTHR43501:SF1">
    <property type="entry name" value="CYTOSOL NON-SPECIFIC DIPEPTIDASE"/>
    <property type="match status" value="1"/>
</dbReference>
<dbReference type="PIRSF" id="PIRSF016599">
    <property type="entry name" value="Xaa-His_dipept"/>
    <property type="match status" value="1"/>
</dbReference>
<reference evidence="19 20" key="1">
    <citation type="submission" date="2018-09" db="EMBL/GenBank/DDBJ databases">
        <title>Genomic Encyclopedia of Archaeal and Bacterial Type Strains, Phase II (KMG-II): from individual species to whole genera.</title>
        <authorList>
            <person name="Goeker M."/>
        </authorList>
    </citation>
    <scope>NUCLEOTIDE SEQUENCE [LARGE SCALE GENOMIC DNA]</scope>
    <source>
        <strain evidence="19 20">DSM 27148</strain>
    </source>
</reference>
<keyword evidence="8" id="KW-0170">Cobalt</keyword>
<comment type="similarity">
    <text evidence="12">Belongs to the peptidase M20C family.</text>
</comment>
<keyword evidence="7" id="KW-0482">Metalloprotease</keyword>
<feature type="domain" description="Peptidase M20 dimerisation" evidence="18">
    <location>
        <begin position="210"/>
        <end position="292"/>
    </location>
</feature>
<dbReference type="FunFam" id="3.40.630.10:FF:000018">
    <property type="entry name" value="Aminoacyl-histidine dipeptidase PepD"/>
    <property type="match status" value="1"/>
</dbReference>
<evidence type="ECO:0000256" key="12">
    <source>
        <dbReference type="ARBA" id="ARBA00061423"/>
    </source>
</evidence>
<dbReference type="EMBL" id="RAPN01000001">
    <property type="protein sequence ID" value="RKD91257.1"/>
    <property type="molecule type" value="Genomic_DNA"/>
</dbReference>
<organism evidence="19 20">
    <name type="scientific">Mangrovibacterium diazotrophicum</name>
    <dbReference type="NCBI Taxonomy" id="1261403"/>
    <lineage>
        <taxon>Bacteria</taxon>
        <taxon>Pseudomonadati</taxon>
        <taxon>Bacteroidota</taxon>
        <taxon>Bacteroidia</taxon>
        <taxon>Marinilabiliales</taxon>
        <taxon>Prolixibacteraceae</taxon>
        <taxon>Mangrovibacterium</taxon>
    </lineage>
</organism>
<dbReference type="PANTHER" id="PTHR43501">
    <property type="entry name" value="CYTOSOL NON-SPECIFIC DIPEPTIDASE"/>
    <property type="match status" value="1"/>
</dbReference>
<dbReference type="InterPro" id="IPR001160">
    <property type="entry name" value="Peptidase_M20C"/>
</dbReference>
<evidence type="ECO:0000256" key="11">
    <source>
        <dbReference type="ARBA" id="ARBA00044252"/>
    </source>
</evidence>
<dbReference type="InterPro" id="IPR011650">
    <property type="entry name" value="Peptidase_M20_dimer"/>
</dbReference>
<keyword evidence="20" id="KW-1185">Reference proteome</keyword>
<evidence type="ECO:0000313" key="20">
    <source>
        <dbReference type="Proteomes" id="UP000283387"/>
    </source>
</evidence>
<dbReference type="AlphaFoldDB" id="A0A419W711"/>
<evidence type="ECO:0000259" key="18">
    <source>
        <dbReference type="Pfam" id="PF07687"/>
    </source>
</evidence>
<evidence type="ECO:0000256" key="6">
    <source>
        <dbReference type="ARBA" id="ARBA00022833"/>
    </source>
</evidence>
<keyword evidence="4" id="KW-0479">Metal-binding</keyword>
<dbReference type="GO" id="GO:0070573">
    <property type="term" value="F:metallodipeptidase activity"/>
    <property type="evidence" value="ECO:0007669"/>
    <property type="project" value="TreeGrafter"/>
</dbReference>